<organism evidence="2 3">
    <name type="scientific">Anaplasma phagocytophilum str. ApMUC09</name>
    <dbReference type="NCBI Taxonomy" id="1359152"/>
    <lineage>
        <taxon>Bacteria</taxon>
        <taxon>Pseudomonadati</taxon>
        <taxon>Pseudomonadota</taxon>
        <taxon>Alphaproteobacteria</taxon>
        <taxon>Rickettsiales</taxon>
        <taxon>Anaplasmataceae</taxon>
        <taxon>Anaplasma</taxon>
        <taxon>phagocytophilum group</taxon>
    </lineage>
</organism>
<dbReference type="Gene3D" id="3.90.650.10">
    <property type="entry name" value="PurM-like C-terminal domain"/>
    <property type="match status" value="1"/>
</dbReference>
<name>A0A0F3NAT0_ANAPH</name>
<evidence type="ECO:0000259" key="1">
    <source>
        <dbReference type="Pfam" id="PF02769"/>
    </source>
</evidence>
<dbReference type="PATRIC" id="fig|1359152.3.peg.1554"/>
<reference evidence="2 3" key="1">
    <citation type="submission" date="2015-02" db="EMBL/GenBank/DDBJ databases">
        <title>Genome Sequencing of Rickettsiales.</title>
        <authorList>
            <person name="Daugherty S.C."/>
            <person name="Su Q."/>
            <person name="Abolude K."/>
            <person name="Beier-Sexton M."/>
            <person name="Carlyon J.A."/>
            <person name="Carter R."/>
            <person name="Day N.P."/>
            <person name="Dumler S.J."/>
            <person name="Dyachenko V."/>
            <person name="Godinez A."/>
            <person name="Kurtti T.J."/>
            <person name="Lichay M."/>
            <person name="Mullins K.E."/>
            <person name="Ott S."/>
            <person name="Pappas-Brown V."/>
            <person name="Paris D.H."/>
            <person name="Patel P."/>
            <person name="Richards A.L."/>
            <person name="Sadzewicz L."/>
            <person name="Sears K."/>
            <person name="Seidman D."/>
            <person name="Sengamalay N."/>
            <person name="Stenos J."/>
            <person name="Tallon L.J."/>
            <person name="Vincent G."/>
            <person name="Fraser C.M."/>
            <person name="Munderloh U."/>
            <person name="Dunning-Hotopp J.C."/>
        </authorList>
    </citation>
    <scope>NUCLEOTIDE SEQUENCE [LARGE SCALE GENOMIC DNA]</scope>
    <source>
        <strain evidence="2 3">ApMUC09</strain>
    </source>
</reference>
<accession>A0A0F3NAT0</accession>
<feature type="domain" description="PurM-like C-terminal" evidence="1">
    <location>
        <begin position="7"/>
        <end position="42"/>
    </location>
</feature>
<dbReference type="SUPFAM" id="SSF56042">
    <property type="entry name" value="PurM C-terminal domain-like"/>
    <property type="match status" value="1"/>
</dbReference>
<dbReference type="Proteomes" id="UP000033441">
    <property type="component" value="Unassembled WGS sequence"/>
</dbReference>
<protein>
    <submittedName>
        <fullName evidence="2">AIR synthase related, C-terminal domain protein</fullName>
    </submittedName>
</protein>
<gene>
    <name evidence="2" type="ORF">APHMUC_1486</name>
</gene>
<dbReference type="InterPro" id="IPR010918">
    <property type="entry name" value="PurM-like_C_dom"/>
</dbReference>
<evidence type="ECO:0000313" key="2">
    <source>
        <dbReference type="EMBL" id="KJV65140.1"/>
    </source>
</evidence>
<evidence type="ECO:0000313" key="3">
    <source>
        <dbReference type="Proteomes" id="UP000033441"/>
    </source>
</evidence>
<dbReference type="InterPro" id="IPR036676">
    <property type="entry name" value="PurM-like_C_sf"/>
</dbReference>
<dbReference type="EMBL" id="LANV01000001">
    <property type="protein sequence ID" value="KJV65140.1"/>
    <property type="molecule type" value="Genomic_DNA"/>
</dbReference>
<dbReference type="AlphaFoldDB" id="A0A0F3NAT0"/>
<dbReference type="Pfam" id="PF02769">
    <property type="entry name" value="AIRS_C"/>
    <property type="match status" value="1"/>
</dbReference>
<comment type="caution">
    <text evidence="2">The sequence shown here is derived from an EMBL/GenBank/DDBJ whole genome shotgun (WGS) entry which is preliminary data.</text>
</comment>
<sequence length="47" mass="5001">MVFSIGLVLVTARETSAELMAMLAELGETACVIGEVIPRGEKPVVLR</sequence>
<proteinExistence type="predicted"/>